<feature type="compositionally biased region" description="Polar residues" evidence="5">
    <location>
        <begin position="637"/>
        <end position="647"/>
    </location>
</feature>
<dbReference type="Pfam" id="PF16182">
    <property type="entry name" value="AbLIM_anchor"/>
    <property type="match status" value="1"/>
</dbReference>
<keyword evidence="8" id="KW-1185">Reference proteome</keyword>
<evidence type="ECO:0000259" key="6">
    <source>
        <dbReference type="PROSITE" id="PS50003"/>
    </source>
</evidence>
<evidence type="ECO:0000256" key="3">
    <source>
        <dbReference type="ARBA" id="ARBA00022737"/>
    </source>
</evidence>
<proteinExistence type="predicted"/>
<feature type="compositionally biased region" description="Low complexity" evidence="5">
    <location>
        <begin position="66"/>
        <end position="87"/>
    </location>
</feature>
<feature type="region of interest" description="Disordered" evidence="5">
    <location>
        <begin position="64"/>
        <end position="104"/>
    </location>
</feature>
<evidence type="ECO:0000256" key="5">
    <source>
        <dbReference type="SAM" id="MobiDB-lite"/>
    </source>
</evidence>
<feature type="region of interest" description="Disordered" evidence="5">
    <location>
        <begin position="545"/>
        <end position="579"/>
    </location>
</feature>
<protein>
    <submittedName>
        <fullName evidence="7">Dematin</fullName>
    </submittedName>
</protein>
<dbReference type="InterPro" id="IPR030113">
    <property type="entry name" value="AFAP"/>
</dbReference>
<gene>
    <name evidence="7" type="ORF">WISP_17971</name>
</gene>
<name>A0ABQ9DUP3_9PASS</name>
<evidence type="ECO:0000313" key="8">
    <source>
        <dbReference type="Proteomes" id="UP001145742"/>
    </source>
</evidence>
<evidence type="ECO:0000313" key="7">
    <source>
        <dbReference type="EMBL" id="KAJ7426220.1"/>
    </source>
</evidence>
<feature type="domain" description="PH" evidence="6">
    <location>
        <begin position="360"/>
        <end position="549"/>
    </location>
</feature>
<dbReference type="Pfam" id="PF00169">
    <property type="entry name" value="PH"/>
    <property type="match status" value="1"/>
</dbReference>
<feature type="region of interest" description="Disordered" evidence="5">
    <location>
        <begin position="718"/>
        <end position="738"/>
    </location>
</feature>
<dbReference type="PANTHER" id="PTHR14338">
    <property type="entry name" value="ACTIN FILAMENT-ASSOCIATED PROTEIN 1 FAMILY MEMBER"/>
    <property type="match status" value="1"/>
</dbReference>
<organism evidence="7 8">
    <name type="scientific">Willisornis vidua</name>
    <name type="common">Xingu scale-backed antbird</name>
    <dbReference type="NCBI Taxonomy" id="1566151"/>
    <lineage>
        <taxon>Eukaryota</taxon>
        <taxon>Metazoa</taxon>
        <taxon>Chordata</taxon>
        <taxon>Craniata</taxon>
        <taxon>Vertebrata</taxon>
        <taxon>Euteleostomi</taxon>
        <taxon>Archelosauria</taxon>
        <taxon>Archosauria</taxon>
        <taxon>Dinosauria</taxon>
        <taxon>Saurischia</taxon>
        <taxon>Theropoda</taxon>
        <taxon>Coelurosauria</taxon>
        <taxon>Aves</taxon>
        <taxon>Neognathae</taxon>
        <taxon>Neoaves</taxon>
        <taxon>Telluraves</taxon>
        <taxon>Australaves</taxon>
        <taxon>Passeriformes</taxon>
        <taxon>Thamnophilidae</taxon>
        <taxon>Willisornis</taxon>
    </lineage>
</organism>
<dbReference type="Proteomes" id="UP001145742">
    <property type="component" value="Unassembled WGS sequence"/>
</dbReference>
<evidence type="ECO:0000256" key="2">
    <source>
        <dbReference type="ARBA" id="ARBA00022490"/>
    </source>
</evidence>
<evidence type="ECO:0000256" key="1">
    <source>
        <dbReference type="ARBA" id="ARBA00004496"/>
    </source>
</evidence>
<dbReference type="InterPro" id="IPR001849">
    <property type="entry name" value="PH_domain"/>
</dbReference>
<comment type="subcellular location">
    <subcellularLocation>
        <location evidence="1">Cytoplasm</location>
    </subcellularLocation>
</comment>
<dbReference type="PROSITE" id="PS50003">
    <property type="entry name" value="PH_DOMAIN"/>
    <property type="match status" value="1"/>
</dbReference>
<feature type="region of interest" description="Disordered" evidence="5">
    <location>
        <begin position="227"/>
        <end position="251"/>
    </location>
</feature>
<dbReference type="InterPro" id="IPR032402">
    <property type="entry name" value="AbLIM_anchor"/>
</dbReference>
<dbReference type="InterPro" id="IPR011993">
    <property type="entry name" value="PH-like_dom_sf"/>
</dbReference>
<feature type="compositionally biased region" description="Polar residues" evidence="5">
    <location>
        <begin position="234"/>
        <end position="251"/>
    </location>
</feature>
<comment type="caution">
    <text evidence="7">The sequence shown here is derived from an EMBL/GenBank/DDBJ whole genome shotgun (WGS) entry which is preliminary data.</text>
</comment>
<accession>A0ABQ9DUP3</accession>
<dbReference type="PANTHER" id="PTHR14338:SF9">
    <property type="entry name" value="ACTIN FILAMENT-ASSOCIATED PROTEIN 1-LIKE 2"/>
    <property type="match status" value="1"/>
</dbReference>
<keyword evidence="4" id="KW-0175">Coiled coil</keyword>
<reference evidence="7" key="1">
    <citation type="submission" date="2019-10" db="EMBL/GenBank/DDBJ databases">
        <authorList>
            <person name="Soares A.E.R."/>
            <person name="Aleixo A."/>
            <person name="Schneider P."/>
            <person name="Miyaki C.Y."/>
            <person name="Schneider M.P."/>
            <person name="Mello C."/>
            <person name="Vasconcelos A.T.R."/>
        </authorList>
    </citation>
    <scope>NUCLEOTIDE SEQUENCE</scope>
    <source>
        <tissue evidence="7">Muscle</tissue>
    </source>
</reference>
<evidence type="ECO:0000256" key="4">
    <source>
        <dbReference type="ARBA" id="ARBA00023054"/>
    </source>
</evidence>
<dbReference type="Gene3D" id="2.30.29.30">
    <property type="entry name" value="Pleckstrin-homology domain (PH domain)/Phosphotyrosine-binding domain (PTB)"/>
    <property type="match status" value="2"/>
</dbReference>
<keyword evidence="3" id="KW-0677">Repeat</keyword>
<keyword evidence="2" id="KW-0963">Cytoplasm</keyword>
<dbReference type="SUPFAM" id="SSF50729">
    <property type="entry name" value="PH domain-like"/>
    <property type="match status" value="2"/>
</dbReference>
<sequence length="749" mass="83275">MERLQKAKMDNEVLGYKDLAAIPKDKAILDIERPDLMIYEPHFTYSLMEHVELPRSREVIREWLESRPPTSTPVPTSRQGSSSTRSSVQHFHRPETDTTELNIYKKPPIYRQKDHHSSAHHGKHLIEDLIIESSKFPAAQPPDPNQPAKIETDYWPCPPSLAVVETEWRRRMASKRGEEEDEDLTEEMKNLRELQKQELSKVTSNLGKMILKEEMEKSLPIRRKTRSLPDRTPFHTSLHTSYKSSSLPASGRSTLTRLQSAEFGSVGSEKGSPDLDKLLSDLRSFLLILDRESLSAAARAKKKSVSDLLSRLQSPPCGADTDSSHYESYEEDEDGVTDRAHYLRWPLATSPEAESPGRPEAQLCGFLWRKRWLGQWAKQLFIVREHVLLCFRCAADLQPVLELDLRGCRVTYKDKRGKKMPHALKVTGTAGEVLVIGFQSRQQAEDWRKVIEEVSSDAPGGLAALSVPASPSSRLSRGALRMFPEPGAAQRPVCALRLDGCEVSSGAAAGSPQNLRIRIAQRGRELALLQARSDEEREAWLKTLQARGVEEPAGGGPYTKPPRLGDASSHPAAGGLMLHRVPTPNTYMDDPFGQPLPAETPKHLYSNAERLQQLQQSLDQAGQGQRRRPVSALPTCASGNTPGSARPSQAGKRAFPKLEEKVGQLERACRVKGRLKAGSEMNLLAIGKSLKGHIVATASSAGCEGSFLRPLLKRTTSARSALKPPPSPIIVQKGNVRQKRKEWEMKSAM</sequence>
<feature type="region of interest" description="Disordered" evidence="5">
    <location>
        <begin position="616"/>
        <end position="652"/>
    </location>
</feature>
<dbReference type="SMART" id="SM00233">
    <property type="entry name" value="PH"/>
    <property type="match status" value="1"/>
</dbReference>
<dbReference type="EMBL" id="WHWB01032286">
    <property type="protein sequence ID" value="KAJ7426220.1"/>
    <property type="molecule type" value="Genomic_DNA"/>
</dbReference>